<dbReference type="KEGG" id="grc:GI584_18640"/>
<evidence type="ECO:0000313" key="2">
    <source>
        <dbReference type="EMBL" id="QGH35944.1"/>
    </source>
</evidence>
<keyword evidence="2" id="KW-0808">Transferase</keyword>
<dbReference type="Proteomes" id="UP000339690">
    <property type="component" value="Chromosome"/>
</dbReference>
<dbReference type="GO" id="GO:0016747">
    <property type="term" value="F:acyltransferase activity, transferring groups other than amino-acyl groups"/>
    <property type="evidence" value="ECO:0007669"/>
    <property type="project" value="InterPro"/>
</dbReference>
<name>A0A5Q2TLT8_9BACI</name>
<dbReference type="InterPro" id="IPR050276">
    <property type="entry name" value="MshD_Acetyltransferase"/>
</dbReference>
<dbReference type="Gene3D" id="3.40.630.30">
    <property type="match status" value="1"/>
</dbReference>
<dbReference type="InterPro" id="IPR000182">
    <property type="entry name" value="GNAT_dom"/>
</dbReference>
<accession>A0A5Q2TLT8</accession>
<dbReference type="AlphaFoldDB" id="A0A5Q2TLT8"/>
<sequence length="156" mass="18224">MLYYNSFLRGIRMIRKATYKDVEFILSNAKDVANEAMLSKDTISQEQAVQLALFTLEQNGYYLVYEINKEIAGWILLGKNIDPITNLTHAFIYELYVLPKYRNLGIAKQLLQSAIKESKLYGFNEIRLNVFANNFAKEIYNRIGFQDLQTIMYKKL</sequence>
<evidence type="ECO:0000313" key="3">
    <source>
        <dbReference type="Proteomes" id="UP000339690"/>
    </source>
</evidence>
<gene>
    <name evidence="2" type="ORF">GI584_18640</name>
</gene>
<keyword evidence="3" id="KW-1185">Reference proteome</keyword>
<dbReference type="EMBL" id="CP045915">
    <property type="protein sequence ID" value="QGH35944.1"/>
    <property type="molecule type" value="Genomic_DNA"/>
</dbReference>
<dbReference type="PROSITE" id="PS51186">
    <property type="entry name" value="GNAT"/>
    <property type="match status" value="1"/>
</dbReference>
<reference evidence="2 3" key="1">
    <citation type="submission" date="2019-11" db="EMBL/GenBank/DDBJ databases">
        <title>Gracilibacillus salitolerans sp. nov., a moderate halophile isolated from a saline soil in northwest China.</title>
        <authorList>
            <person name="Gan L."/>
        </authorList>
    </citation>
    <scope>NUCLEOTIDE SEQUENCE [LARGE SCALE GENOMIC DNA]</scope>
    <source>
        <strain evidence="2 3">SCU50</strain>
    </source>
</reference>
<evidence type="ECO:0000259" key="1">
    <source>
        <dbReference type="PROSITE" id="PS51186"/>
    </source>
</evidence>
<dbReference type="Pfam" id="PF00583">
    <property type="entry name" value="Acetyltransf_1"/>
    <property type="match status" value="1"/>
</dbReference>
<dbReference type="InterPro" id="IPR016181">
    <property type="entry name" value="Acyl_CoA_acyltransferase"/>
</dbReference>
<organism evidence="2 3">
    <name type="scientific">Gracilibacillus salitolerans</name>
    <dbReference type="NCBI Taxonomy" id="2663022"/>
    <lineage>
        <taxon>Bacteria</taxon>
        <taxon>Bacillati</taxon>
        <taxon>Bacillota</taxon>
        <taxon>Bacilli</taxon>
        <taxon>Bacillales</taxon>
        <taxon>Bacillaceae</taxon>
        <taxon>Gracilibacillus</taxon>
    </lineage>
</organism>
<proteinExistence type="predicted"/>
<dbReference type="PANTHER" id="PTHR43617">
    <property type="entry name" value="L-AMINO ACID N-ACETYLTRANSFERASE"/>
    <property type="match status" value="1"/>
</dbReference>
<dbReference type="CDD" id="cd04301">
    <property type="entry name" value="NAT_SF"/>
    <property type="match status" value="1"/>
</dbReference>
<dbReference type="SUPFAM" id="SSF55729">
    <property type="entry name" value="Acyl-CoA N-acyltransferases (Nat)"/>
    <property type="match status" value="1"/>
</dbReference>
<protein>
    <submittedName>
        <fullName evidence="2">GNAT family N-acetyltransferase</fullName>
    </submittedName>
</protein>
<feature type="domain" description="N-acetyltransferase" evidence="1">
    <location>
        <begin position="12"/>
        <end position="156"/>
    </location>
</feature>